<accession>A0A371NBX6</accession>
<reference evidence="8 9" key="1">
    <citation type="submission" date="2018-07" db="EMBL/GenBank/DDBJ databases">
        <title>Genomic Encyclopedia of Type Strains, Phase IV (KMG-IV): sequencing the most valuable type-strain genomes for metagenomic binning, comparative biology and taxonomic classification.</title>
        <authorList>
            <person name="Goeker M."/>
        </authorList>
    </citation>
    <scope>NUCLEOTIDE SEQUENCE [LARGE SCALE GENOMIC DNA]</scope>
    <source>
        <strain evidence="8 9">DSM 7466</strain>
    </source>
</reference>
<proteinExistence type="predicted"/>
<keyword evidence="8" id="KW-0670">Pyruvate</keyword>
<comment type="cofactor">
    <cofactor evidence="6">
        <name>[4Fe-4S] cluster</name>
        <dbReference type="ChEBI" id="CHEBI:49883"/>
    </cofactor>
    <text evidence="6">Binds 1 [4Fe-4S] cluster. The cluster is coordinated with 3 cysteines and an exchangeable S-adenosyl-L-methionine.</text>
</comment>
<evidence type="ECO:0000256" key="5">
    <source>
        <dbReference type="ARBA" id="ARBA00023014"/>
    </source>
</evidence>
<feature type="binding site" evidence="6">
    <location>
        <position position="97"/>
    </location>
    <ligand>
        <name>[4Fe-4S] cluster</name>
        <dbReference type="ChEBI" id="CHEBI:49883"/>
        <note>4Fe-4S-S-AdoMet</note>
    </ligand>
</feature>
<evidence type="ECO:0000313" key="8">
    <source>
        <dbReference type="EMBL" id="REE26531.1"/>
    </source>
</evidence>
<dbReference type="CDD" id="cd01335">
    <property type="entry name" value="Radical_SAM"/>
    <property type="match status" value="1"/>
</dbReference>
<dbReference type="PIRSF" id="PIRSF004869">
    <property type="entry name" value="PflX_prd"/>
    <property type="match status" value="1"/>
</dbReference>
<evidence type="ECO:0000256" key="3">
    <source>
        <dbReference type="ARBA" id="ARBA00022723"/>
    </source>
</evidence>
<dbReference type="InterPro" id="IPR016431">
    <property type="entry name" value="Pyrv-formate_lyase-activ_prd"/>
</dbReference>
<evidence type="ECO:0000256" key="1">
    <source>
        <dbReference type="ARBA" id="ARBA00022485"/>
    </source>
</evidence>
<dbReference type="SUPFAM" id="SSF102114">
    <property type="entry name" value="Radical SAM enzymes"/>
    <property type="match status" value="1"/>
</dbReference>
<evidence type="ECO:0000259" key="7">
    <source>
        <dbReference type="PROSITE" id="PS51918"/>
    </source>
</evidence>
<keyword evidence="9" id="KW-1185">Reference proteome</keyword>
<comment type="caution">
    <text evidence="8">The sequence shown here is derived from an EMBL/GenBank/DDBJ whole genome shotgun (WGS) entry which is preliminary data.</text>
</comment>
<keyword evidence="1" id="KW-0004">4Fe-4S</keyword>
<feature type="binding site" evidence="6">
    <location>
        <position position="93"/>
    </location>
    <ligand>
        <name>[4Fe-4S] cluster</name>
        <dbReference type="ChEBI" id="CHEBI:49883"/>
        <note>4Fe-4S-S-AdoMet</note>
    </ligand>
</feature>
<evidence type="ECO:0000256" key="4">
    <source>
        <dbReference type="ARBA" id="ARBA00023004"/>
    </source>
</evidence>
<dbReference type="InterPro" id="IPR007197">
    <property type="entry name" value="rSAM"/>
</dbReference>
<dbReference type="GO" id="GO:0051539">
    <property type="term" value="F:4 iron, 4 sulfur cluster binding"/>
    <property type="evidence" value="ECO:0007669"/>
    <property type="project" value="UniProtKB-KW"/>
</dbReference>
<dbReference type="AlphaFoldDB" id="A0A371NBX6"/>
<dbReference type="SMART" id="SM00729">
    <property type="entry name" value="Elp3"/>
    <property type="match status" value="1"/>
</dbReference>
<protein>
    <submittedName>
        <fullName evidence="8">Pyruvate formate lyase activating enzyme</fullName>
    </submittedName>
</protein>
<dbReference type="SFLD" id="SFLDG01101">
    <property type="entry name" value="Uncharacterised_Radical_SAM_Su"/>
    <property type="match status" value="1"/>
</dbReference>
<feature type="domain" description="Radical SAM core" evidence="7">
    <location>
        <begin position="79"/>
        <end position="298"/>
    </location>
</feature>
<sequence>MNISAPARGYAMRKEAILYEGVDDRLRCLVCNRKCLIPESGRGYCLTRENSDGRIYSLTYGEVSSAAVDPIEKKPLFHFHPGTLAYSLGSVGCNFRCRYCQNWSISQARIDEFPTRYISPEEAVENALSASCRSIAWTYNEPTMWLEYTLDSAELAREEGLSTVYVTNGYMSREALDILGPLLDAANVDLKGMSETFYRELCDAKPGPVLENIIRMHDMGIHIEVTNLLIPGYNDSDDDIMALINFMVSEVGVRVPLHFTRFFPHYRMQDVPPTGTDRLMRARELALEAGMKYVYVGNLPGTDAENTYCPSCGEVVIRRNGYITDTSGLADGRCRSCNSKIDIVTD</sequence>
<keyword evidence="3 6" id="KW-0479">Metal-binding</keyword>
<dbReference type="PROSITE" id="PS51918">
    <property type="entry name" value="RADICAL_SAM"/>
    <property type="match status" value="1"/>
</dbReference>
<dbReference type="InterPro" id="IPR034457">
    <property type="entry name" value="Organic_radical-activating"/>
</dbReference>
<dbReference type="GO" id="GO:0016829">
    <property type="term" value="F:lyase activity"/>
    <property type="evidence" value="ECO:0007669"/>
    <property type="project" value="UniProtKB-KW"/>
</dbReference>
<dbReference type="EMBL" id="QREL01000002">
    <property type="protein sequence ID" value="REE26531.1"/>
    <property type="molecule type" value="Genomic_DNA"/>
</dbReference>
<dbReference type="InterPro" id="IPR058240">
    <property type="entry name" value="rSAM_sf"/>
</dbReference>
<dbReference type="InterPro" id="IPR006638">
    <property type="entry name" value="Elp3/MiaA/NifB-like_rSAM"/>
</dbReference>
<organism evidence="8 9">
    <name type="scientific">Methanothermobacter defluvii</name>
    <dbReference type="NCBI Taxonomy" id="49339"/>
    <lineage>
        <taxon>Archaea</taxon>
        <taxon>Methanobacteriati</taxon>
        <taxon>Methanobacteriota</taxon>
        <taxon>Methanomada group</taxon>
        <taxon>Methanobacteria</taxon>
        <taxon>Methanobacteriales</taxon>
        <taxon>Methanobacteriaceae</taxon>
        <taxon>Methanothermobacter</taxon>
    </lineage>
</organism>
<keyword evidence="5 6" id="KW-0411">Iron-sulfur</keyword>
<dbReference type="PANTHER" id="PTHR30352:SF5">
    <property type="entry name" value="PYRUVATE FORMATE-LYASE 1-ACTIVATING ENZYME"/>
    <property type="match status" value="1"/>
</dbReference>
<gene>
    <name evidence="8" type="ORF">C7452_1502</name>
</gene>
<dbReference type="NCBIfam" id="TIGR04337">
    <property type="entry name" value="AmmeMemoSam_rS"/>
    <property type="match status" value="1"/>
</dbReference>
<evidence type="ECO:0000256" key="6">
    <source>
        <dbReference type="PIRSR" id="PIRSR004869-50"/>
    </source>
</evidence>
<dbReference type="InterPro" id="IPR027596">
    <property type="entry name" value="AmmeMemoSam_rS"/>
</dbReference>
<keyword evidence="8" id="KW-0456">Lyase</keyword>
<keyword evidence="2 6" id="KW-0949">S-adenosyl-L-methionine</keyword>
<name>A0A371NBX6_9EURY</name>
<dbReference type="Pfam" id="PF04055">
    <property type="entry name" value="Radical_SAM"/>
    <property type="match status" value="1"/>
</dbReference>
<feature type="binding site" evidence="6">
    <location>
        <position position="100"/>
    </location>
    <ligand>
        <name>[4Fe-4S] cluster</name>
        <dbReference type="ChEBI" id="CHEBI:49883"/>
        <note>4Fe-4S-S-AdoMet</note>
    </ligand>
</feature>
<dbReference type="PANTHER" id="PTHR30352">
    <property type="entry name" value="PYRUVATE FORMATE-LYASE-ACTIVATING ENZYME"/>
    <property type="match status" value="1"/>
</dbReference>
<dbReference type="Proteomes" id="UP000256864">
    <property type="component" value="Unassembled WGS sequence"/>
</dbReference>
<evidence type="ECO:0000313" key="9">
    <source>
        <dbReference type="Proteomes" id="UP000256864"/>
    </source>
</evidence>
<dbReference type="GO" id="GO:0046872">
    <property type="term" value="F:metal ion binding"/>
    <property type="evidence" value="ECO:0007669"/>
    <property type="project" value="UniProtKB-KW"/>
</dbReference>
<dbReference type="SFLD" id="SFLDS00029">
    <property type="entry name" value="Radical_SAM"/>
    <property type="match status" value="1"/>
</dbReference>
<keyword evidence="4 6" id="KW-0408">Iron</keyword>
<evidence type="ECO:0000256" key="2">
    <source>
        <dbReference type="ARBA" id="ARBA00022691"/>
    </source>
</evidence>
<dbReference type="InterPro" id="IPR013785">
    <property type="entry name" value="Aldolase_TIM"/>
</dbReference>
<dbReference type="Gene3D" id="3.20.20.70">
    <property type="entry name" value="Aldolase class I"/>
    <property type="match status" value="1"/>
</dbReference>